<dbReference type="SUPFAM" id="SSF53335">
    <property type="entry name" value="S-adenosyl-L-methionine-dependent methyltransferases"/>
    <property type="match status" value="1"/>
</dbReference>
<dbReference type="KEGG" id="nsm:JO391_12545"/>
<dbReference type="GO" id="GO:0008757">
    <property type="term" value="F:S-adenosylmethionine-dependent methyltransferase activity"/>
    <property type="evidence" value="ECO:0007669"/>
    <property type="project" value="InterPro"/>
</dbReference>
<dbReference type="GO" id="GO:0032259">
    <property type="term" value="P:methylation"/>
    <property type="evidence" value="ECO:0007669"/>
    <property type="project" value="UniProtKB-KW"/>
</dbReference>
<accession>A0A8G0ZTF8</accession>
<keyword evidence="2" id="KW-0808">Transferase</keyword>
<keyword evidence="2" id="KW-0489">Methyltransferase</keyword>
<dbReference type="InterPro" id="IPR013216">
    <property type="entry name" value="Methyltransf_11"/>
</dbReference>
<gene>
    <name evidence="2" type="ORF">JO391_12545</name>
</gene>
<dbReference type="EMBL" id="CP069370">
    <property type="protein sequence ID" value="QYZ68601.1"/>
    <property type="molecule type" value="Genomic_DNA"/>
</dbReference>
<evidence type="ECO:0000259" key="1">
    <source>
        <dbReference type="Pfam" id="PF08241"/>
    </source>
</evidence>
<dbReference type="RefSeq" id="WP_220660824.1">
    <property type="nucleotide sequence ID" value="NZ_CP069370.1"/>
</dbReference>
<name>A0A8G0ZTF8_9RHOB</name>
<organism evidence="2 3">
    <name type="scientific">Neotabrizicola shimadae</name>
    <dbReference type="NCBI Taxonomy" id="2807096"/>
    <lineage>
        <taxon>Bacteria</taxon>
        <taxon>Pseudomonadati</taxon>
        <taxon>Pseudomonadota</taxon>
        <taxon>Alphaproteobacteria</taxon>
        <taxon>Rhodobacterales</taxon>
        <taxon>Paracoccaceae</taxon>
        <taxon>Neotabrizicola</taxon>
    </lineage>
</organism>
<protein>
    <submittedName>
        <fullName evidence="2">Methyltransferase domain-containing protein</fullName>
    </submittedName>
</protein>
<evidence type="ECO:0000313" key="3">
    <source>
        <dbReference type="Proteomes" id="UP000826300"/>
    </source>
</evidence>
<dbReference type="Proteomes" id="UP000826300">
    <property type="component" value="Chromosome"/>
</dbReference>
<reference evidence="2" key="1">
    <citation type="submission" date="2021-02" db="EMBL/GenBank/DDBJ databases">
        <title>Rhodobacter shimadae sp. nov., an aerobic anoxygenic phototrophic bacterium isolated from a hot spring.</title>
        <authorList>
            <person name="Muramatsu S."/>
            <person name="Haruta S."/>
            <person name="Hirose S."/>
            <person name="Hanada S."/>
        </authorList>
    </citation>
    <scope>NUCLEOTIDE SEQUENCE</scope>
    <source>
        <strain evidence="2">N10</strain>
    </source>
</reference>
<feature type="domain" description="Methyltransferase type 11" evidence="1">
    <location>
        <begin position="85"/>
        <end position="130"/>
    </location>
</feature>
<sequence length="250" mass="27242">MHLDVIDLRSFYYRTALGRTAQRAIRDQVQAIWPALAGQSLVGFGFAVPLLRPYLDQAARTVALMPAPQGVMPWPPGMQNVSVLCDETLWPLASGQADRLIILHGLETSERPSDVLDEAHRILGPGGRLLAIVPNRTGLWARGDSTPFGFGRPYSMAQLEAQLKHHGFTPERSAGALYVPPTTGGFWLRTADFWEKLGRRVPWLAGGVLMVEASKQVYAPTRGGLGAVVRRPLKVLEGVGQPVPVPQARG</sequence>
<evidence type="ECO:0000313" key="2">
    <source>
        <dbReference type="EMBL" id="QYZ68601.1"/>
    </source>
</evidence>
<keyword evidence="3" id="KW-1185">Reference proteome</keyword>
<dbReference type="InterPro" id="IPR029063">
    <property type="entry name" value="SAM-dependent_MTases_sf"/>
</dbReference>
<dbReference type="Pfam" id="PF08241">
    <property type="entry name" value="Methyltransf_11"/>
    <property type="match status" value="1"/>
</dbReference>
<proteinExistence type="predicted"/>
<dbReference type="AlphaFoldDB" id="A0A8G0ZTF8"/>
<dbReference type="Gene3D" id="3.40.50.150">
    <property type="entry name" value="Vaccinia Virus protein VP39"/>
    <property type="match status" value="1"/>
</dbReference>